<dbReference type="EMBL" id="MT141892">
    <property type="protein sequence ID" value="QJA71696.1"/>
    <property type="molecule type" value="Genomic_DNA"/>
</dbReference>
<protein>
    <submittedName>
        <fullName evidence="2">Uncharacterized protein</fullName>
    </submittedName>
</protein>
<gene>
    <name evidence="2" type="ORF">MM415A03099_0011</name>
</gene>
<name>A0A6M3JP74_9ZZZZ</name>
<feature type="transmembrane region" description="Helical" evidence="1">
    <location>
        <begin position="33"/>
        <end position="55"/>
    </location>
</feature>
<evidence type="ECO:0000313" key="2">
    <source>
        <dbReference type="EMBL" id="QJA71696.1"/>
    </source>
</evidence>
<keyword evidence="1" id="KW-1133">Transmembrane helix</keyword>
<sequence>MRATLYSVRPGTSPTLPACRSLTEGESNMLRKICILMLFIFIVIVFLSFIVGYNYHSIIPSNKITCTTLQTNNELRMIKYKGETYRCINIKNCPTEGHYAVGLEEECLKMTEEDKEGAKWRL</sequence>
<keyword evidence="1" id="KW-0472">Membrane</keyword>
<keyword evidence="1" id="KW-0812">Transmembrane</keyword>
<dbReference type="AlphaFoldDB" id="A0A6M3JP74"/>
<reference evidence="2" key="1">
    <citation type="submission" date="2020-03" db="EMBL/GenBank/DDBJ databases">
        <title>The deep terrestrial virosphere.</title>
        <authorList>
            <person name="Holmfeldt K."/>
            <person name="Nilsson E."/>
            <person name="Simone D."/>
            <person name="Lopez-Fernandez M."/>
            <person name="Wu X."/>
            <person name="de Brujin I."/>
            <person name="Lundin D."/>
            <person name="Andersson A."/>
            <person name="Bertilsson S."/>
            <person name="Dopson M."/>
        </authorList>
    </citation>
    <scope>NUCLEOTIDE SEQUENCE</scope>
    <source>
        <strain evidence="2">MM415A03099</strain>
    </source>
</reference>
<evidence type="ECO:0000256" key="1">
    <source>
        <dbReference type="SAM" id="Phobius"/>
    </source>
</evidence>
<accession>A0A6M3JP74</accession>
<organism evidence="2">
    <name type="scientific">viral metagenome</name>
    <dbReference type="NCBI Taxonomy" id="1070528"/>
    <lineage>
        <taxon>unclassified sequences</taxon>
        <taxon>metagenomes</taxon>
        <taxon>organismal metagenomes</taxon>
    </lineage>
</organism>
<proteinExistence type="predicted"/>